<dbReference type="Pfam" id="PF03732">
    <property type="entry name" value="Retrotrans_gag"/>
    <property type="match status" value="1"/>
</dbReference>
<dbReference type="RefSeq" id="XP_003713249.1">
    <property type="nucleotide sequence ID" value="XM_003713201.1"/>
</dbReference>
<protein>
    <recommendedName>
        <fullName evidence="1">Retrotransposon gag domain-containing protein</fullName>
    </recommendedName>
</protein>
<dbReference type="InParanoid" id="G4N397"/>
<dbReference type="Proteomes" id="UP000009058">
    <property type="component" value="Chromosome 3"/>
</dbReference>
<accession>G4N397</accession>
<evidence type="ECO:0000313" key="3">
    <source>
        <dbReference type="Proteomes" id="UP000009058"/>
    </source>
</evidence>
<sequence length="207" mass="24653">TPFTTNVPANVNVLRILQKFFIKTRAYFYFNEDNFDNDANKITYAASFLKGDAFAWFEPTLRNYLDYNKEKNRKIKINRIFDNYNNFEKYFRGIFGNPNEKRTVKRKLMGFTQTKSVFKYTSKFRQITAKLLWGKKALITRFYTGFKKKIKNKLVKKKRPDILAKYMELTDANINTPNRLANIIPRFATDFRDKAEKPRGFNTTNHN</sequence>
<keyword evidence="3" id="KW-1185">Reference proteome</keyword>
<dbReference type="VEuPathDB" id="FungiDB:MGG_16984"/>
<evidence type="ECO:0000313" key="2">
    <source>
        <dbReference type="EMBL" id="EHA53442.1"/>
    </source>
</evidence>
<evidence type="ECO:0000259" key="1">
    <source>
        <dbReference type="Pfam" id="PF03732"/>
    </source>
</evidence>
<name>G4N397_PYRO7</name>
<organism evidence="2 3">
    <name type="scientific">Pyricularia oryzae (strain 70-15 / ATCC MYA-4617 / FGSC 8958)</name>
    <name type="common">Rice blast fungus</name>
    <name type="synonym">Magnaporthe oryzae</name>
    <dbReference type="NCBI Taxonomy" id="242507"/>
    <lineage>
        <taxon>Eukaryota</taxon>
        <taxon>Fungi</taxon>
        <taxon>Dikarya</taxon>
        <taxon>Ascomycota</taxon>
        <taxon>Pezizomycotina</taxon>
        <taxon>Sordariomycetes</taxon>
        <taxon>Sordariomycetidae</taxon>
        <taxon>Magnaporthales</taxon>
        <taxon>Pyriculariaceae</taxon>
        <taxon>Pyricularia</taxon>
    </lineage>
</organism>
<dbReference type="EMBL" id="CM001233">
    <property type="protein sequence ID" value="EHA53442.1"/>
    <property type="molecule type" value="Genomic_DNA"/>
</dbReference>
<dbReference type="KEGG" id="mgr:MGG_16984"/>
<dbReference type="AlphaFoldDB" id="G4N397"/>
<feature type="non-terminal residue" evidence="2">
    <location>
        <position position="1"/>
    </location>
</feature>
<reference evidence="2 3" key="1">
    <citation type="journal article" date="2005" name="Nature">
        <title>The genome sequence of the rice blast fungus Magnaporthe grisea.</title>
        <authorList>
            <person name="Dean R.A."/>
            <person name="Talbot N.J."/>
            <person name="Ebbole D.J."/>
            <person name="Farman M.L."/>
            <person name="Mitchell T.K."/>
            <person name="Orbach M.J."/>
            <person name="Thon M."/>
            <person name="Kulkarni R."/>
            <person name="Xu J.R."/>
            <person name="Pan H."/>
            <person name="Read N.D."/>
            <person name="Lee Y.H."/>
            <person name="Carbone I."/>
            <person name="Brown D."/>
            <person name="Oh Y.Y."/>
            <person name="Donofrio N."/>
            <person name="Jeong J.S."/>
            <person name="Soanes D.M."/>
            <person name="Djonovic S."/>
            <person name="Kolomiets E."/>
            <person name="Rehmeyer C."/>
            <person name="Li W."/>
            <person name="Harding M."/>
            <person name="Kim S."/>
            <person name="Lebrun M.H."/>
            <person name="Bohnert H."/>
            <person name="Coughlan S."/>
            <person name="Butler J."/>
            <person name="Calvo S."/>
            <person name="Ma L.J."/>
            <person name="Nicol R."/>
            <person name="Purcell S."/>
            <person name="Nusbaum C."/>
            <person name="Galagan J.E."/>
            <person name="Birren B.W."/>
        </authorList>
    </citation>
    <scope>NUCLEOTIDE SEQUENCE [LARGE SCALE GENOMIC DNA]</scope>
    <source>
        <strain evidence="3">70-15 / ATCC MYA-4617 / FGSC 8958</strain>
    </source>
</reference>
<proteinExistence type="predicted"/>
<dbReference type="OrthoDB" id="5151719at2759"/>
<feature type="domain" description="Retrotransposon gag" evidence="1">
    <location>
        <begin position="44"/>
        <end position="147"/>
    </location>
</feature>
<gene>
    <name evidence="2" type="ORF">MGG_16984</name>
</gene>
<reference key="2">
    <citation type="submission" date="2011-05" db="EMBL/GenBank/DDBJ databases">
        <title>The Genome Sequence of Magnaporthe oryzae 70-15.</title>
        <authorList>
            <consortium name="The Broad Institute Genome Sequencing Platform"/>
            <person name="Ma L.-J."/>
            <person name="Dead R."/>
            <person name="Young S.K."/>
            <person name="Zeng Q."/>
            <person name="Gargeya S."/>
            <person name="Fitzgerald M."/>
            <person name="Haas B."/>
            <person name="Abouelleil A."/>
            <person name="Alvarado L."/>
            <person name="Arachchi H.M."/>
            <person name="Berlin A."/>
            <person name="Brown A."/>
            <person name="Chapman S.B."/>
            <person name="Chen Z."/>
            <person name="Dunbar C."/>
            <person name="Freedman E."/>
            <person name="Gearin G."/>
            <person name="Gellesch M."/>
            <person name="Goldberg J."/>
            <person name="Griggs A."/>
            <person name="Gujja S."/>
            <person name="Heiman D."/>
            <person name="Howarth C."/>
            <person name="Larson L."/>
            <person name="Lui A."/>
            <person name="MacDonald P.J.P."/>
            <person name="Mehta T."/>
            <person name="Montmayeur A."/>
            <person name="Murphy C."/>
            <person name="Neiman D."/>
            <person name="Pearson M."/>
            <person name="Priest M."/>
            <person name="Roberts A."/>
            <person name="Saif S."/>
            <person name="Shea T."/>
            <person name="Shenoy N."/>
            <person name="Sisk P."/>
            <person name="Stolte C."/>
            <person name="Sykes S."/>
            <person name="Yandava C."/>
            <person name="Wortman J."/>
            <person name="Nusbaum C."/>
            <person name="Birren B."/>
        </authorList>
    </citation>
    <scope>NUCLEOTIDE SEQUENCE</scope>
    <source>
        <strain>70-15</strain>
    </source>
</reference>
<dbReference type="InterPro" id="IPR005162">
    <property type="entry name" value="Retrotrans_gag_dom"/>
</dbReference>
<dbReference type="GeneID" id="12986135"/>